<comment type="caution">
    <text evidence="3">The sequence shown here is derived from an EMBL/GenBank/DDBJ whole genome shotgun (WGS) entry which is preliminary data.</text>
</comment>
<keyword evidence="4" id="KW-1185">Reference proteome</keyword>
<feature type="compositionally biased region" description="Basic and acidic residues" evidence="1">
    <location>
        <begin position="203"/>
        <end position="222"/>
    </location>
</feature>
<feature type="compositionally biased region" description="Acidic residues" evidence="1">
    <location>
        <begin position="190"/>
        <end position="202"/>
    </location>
</feature>
<accession>A0ABR9EY69</accession>
<protein>
    <submittedName>
        <fullName evidence="3">Uncharacterized protein</fullName>
    </submittedName>
</protein>
<name>A0ABR9EY69_9GAMM</name>
<feature type="signal peptide" evidence="2">
    <location>
        <begin position="1"/>
        <end position="21"/>
    </location>
</feature>
<evidence type="ECO:0000256" key="2">
    <source>
        <dbReference type="SAM" id="SignalP"/>
    </source>
</evidence>
<proteinExistence type="predicted"/>
<gene>
    <name evidence="3" type="ORF">EI168_03200</name>
</gene>
<feature type="chain" id="PRO_5045170921" evidence="2">
    <location>
        <begin position="22"/>
        <end position="239"/>
    </location>
</feature>
<feature type="compositionally biased region" description="Basic and acidic residues" evidence="1">
    <location>
        <begin position="68"/>
        <end position="85"/>
    </location>
</feature>
<dbReference type="EMBL" id="RRZD01000002">
    <property type="protein sequence ID" value="MBE0399116.1"/>
    <property type="molecule type" value="Genomic_DNA"/>
</dbReference>
<feature type="region of interest" description="Disordered" evidence="1">
    <location>
        <begin position="23"/>
        <end position="239"/>
    </location>
</feature>
<evidence type="ECO:0000313" key="4">
    <source>
        <dbReference type="Proteomes" id="UP001645039"/>
    </source>
</evidence>
<feature type="compositionally biased region" description="Basic and acidic residues" evidence="1">
    <location>
        <begin position="128"/>
        <end position="152"/>
    </location>
</feature>
<evidence type="ECO:0000313" key="3">
    <source>
        <dbReference type="EMBL" id="MBE0399116.1"/>
    </source>
</evidence>
<dbReference type="Proteomes" id="UP001645039">
    <property type="component" value="Unassembled WGS sequence"/>
</dbReference>
<feature type="compositionally biased region" description="Low complexity" evidence="1">
    <location>
        <begin position="49"/>
        <end position="59"/>
    </location>
</feature>
<reference evidence="3 4" key="1">
    <citation type="submission" date="2020-07" db="EMBL/GenBank/DDBJ databases">
        <title>Halophilic bacteria isolated from french cheeses.</title>
        <authorList>
            <person name="Kothe C.I."/>
            <person name="Farah-Kraiem B."/>
            <person name="Renault P."/>
            <person name="Dridi B."/>
        </authorList>
    </citation>
    <scope>NUCLEOTIDE SEQUENCE [LARGE SCALE GENOMIC DNA]</scope>
    <source>
        <strain evidence="3 4">FME1</strain>
    </source>
</reference>
<evidence type="ECO:0000256" key="1">
    <source>
        <dbReference type="SAM" id="MobiDB-lite"/>
    </source>
</evidence>
<dbReference type="RefSeq" id="WP_096280845.1">
    <property type="nucleotide sequence ID" value="NZ_CBCSBM010000001.1"/>
</dbReference>
<organism evidence="3 4">
    <name type="scientific">Halomonas casei</name>
    <dbReference type="NCBI Taxonomy" id="2742613"/>
    <lineage>
        <taxon>Bacteria</taxon>
        <taxon>Pseudomonadati</taxon>
        <taxon>Pseudomonadota</taxon>
        <taxon>Gammaproteobacteria</taxon>
        <taxon>Oceanospirillales</taxon>
        <taxon>Halomonadaceae</taxon>
        <taxon>Halomonas</taxon>
    </lineage>
</organism>
<keyword evidence="2" id="KW-0732">Signal</keyword>
<sequence>MANRVWIPALAVVALMLSACGDSQEDPAVAPADNAEVADDEMVREDEGPAAAENAAEMATPEEVENDIEARQAEEQLERADALRDDETEESNTEGATQSETLEAGEETLAADPDDALNEDSAMPGEATRSDVDEMIAETERRFEEAEKRLEEQFQEVEQQAPAFEPMESEDIPPSWETNSSIPERTPLDDGLESTDVDALIEDTERRFEEAEQRLEEQFKEMESEEAQSGPALPSERQN</sequence>
<dbReference type="PROSITE" id="PS51257">
    <property type="entry name" value="PROKAR_LIPOPROTEIN"/>
    <property type="match status" value="1"/>
</dbReference>